<evidence type="ECO:0000313" key="1">
    <source>
        <dbReference type="EMBL" id="KRH51675.1"/>
    </source>
</evidence>
<accession>A0A0R0JH89</accession>
<reference evidence="1 2" key="1">
    <citation type="journal article" date="2010" name="Nature">
        <title>Genome sequence of the palaeopolyploid soybean.</title>
        <authorList>
            <person name="Schmutz J."/>
            <person name="Cannon S.B."/>
            <person name="Schlueter J."/>
            <person name="Ma J."/>
            <person name="Mitros T."/>
            <person name="Nelson W."/>
            <person name="Hyten D.L."/>
            <person name="Song Q."/>
            <person name="Thelen J.J."/>
            <person name="Cheng J."/>
            <person name="Xu D."/>
            <person name="Hellsten U."/>
            <person name="May G.D."/>
            <person name="Yu Y."/>
            <person name="Sakurai T."/>
            <person name="Umezawa T."/>
            <person name="Bhattacharyya M.K."/>
            <person name="Sandhu D."/>
            <person name="Valliyodan B."/>
            <person name="Lindquist E."/>
            <person name="Peto M."/>
            <person name="Grant D."/>
            <person name="Shu S."/>
            <person name="Goodstein D."/>
            <person name="Barry K."/>
            <person name="Futrell-Griggs M."/>
            <person name="Abernathy B."/>
            <person name="Du J."/>
            <person name="Tian Z."/>
            <person name="Zhu L."/>
            <person name="Gill N."/>
            <person name="Joshi T."/>
            <person name="Libault M."/>
            <person name="Sethuraman A."/>
            <person name="Zhang X.-C."/>
            <person name="Shinozaki K."/>
            <person name="Nguyen H.T."/>
            <person name="Wing R.A."/>
            <person name="Cregan P."/>
            <person name="Specht J."/>
            <person name="Grimwood J."/>
            <person name="Rokhsar D."/>
            <person name="Stacey G."/>
            <person name="Shoemaker R.C."/>
            <person name="Jackson S.A."/>
        </authorList>
    </citation>
    <scope>NUCLEOTIDE SEQUENCE [LARGE SCALE GENOMIC DNA]</scope>
    <source>
        <strain evidence="2">cv. Williams 82</strain>
        <tissue evidence="1">Callus</tissue>
    </source>
</reference>
<dbReference type="Proteomes" id="UP000008827">
    <property type="component" value="Chromosome 6"/>
</dbReference>
<organism evidence="1">
    <name type="scientific">Glycine max</name>
    <name type="common">Soybean</name>
    <name type="synonym">Glycine hispida</name>
    <dbReference type="NCBI Taxonomy" id="3847"/>
    <lineage>
        <taxon>Eukaryota</taxon>
        <taxon>Viridiplantae</taxon>
        <taxon>Streptophyta</taxon>
        <taxon>Embryophyta</taxon>
        <taxon>Tracheophyta</taxon>
        <taxon>Spermatophyta</taxon>
        <taxon>Magnoliopsida</taxon>
        <taxon>eudicotyledons</taxon>
        <taxon>Gunneridae</taxon>
        <taxon>Pentapetalae</taxon>
        <taxon>rosids</taxon>
        <taxon>fabids</taxon>
        <taxon>Fabales</taxon>
        <taxon>Fabaceae</taxon>
        <taxon>Papilionoideae</taxon>
        <taxon>50 kb inversion clade</taxon>
        <taxon>NPAAA clade</taxon>
        <taxon>indigoferoid/millettioid clade</taxon>
        <taxon>Phaseoleae</taxon>
        <taxon>Glycine</taxon>
        <taxon>Glycine subgen. Soja</taxon>
    </lineage>
</organism>
<dbReference type="AlphaFoldDB" id="A0A0R0JH89"/>
<evidence type="ECO:0000313" key="2">
    <source>
        <dbReference type="EnsemblPlants" id="KRH51675"/>
    </source>
</evidence>
<dbReference type="Gramene" id="KRH51675">
    <property type="protein sequence ID" value="KRH51675"/>
    <property type="gene ID" value="GLYMA_06G022200"/>
</dbReference>
<name>A0A0R0JH89_SOYBN</name>
<evidence type="ECO:0000313" key="3">
    <source>
        <dbReference type="Proteomes" id="UP000008827"/>
    </source>
</evidence>
<sequence>MHFFIVFTSRFMLTNISSFNKQLCACMYQWNIICSFMPISQPLLPTPLFCVCYSCETRTFSSFIVNGKFYQEQIAFEPEFFFFLIAHNTALFFYFYTNPPLMFENITLTLLYILH</sequence>
<gene>
    <name evidence="1" type="ORF">GLYMA_06G022200</name>
</gene>
<protein>
    <submittedName>
        <fullName evidence="1 2">Uncharacterized protein</fullName>
    </submittedName>
</protein>
<dbReference type="InParanoid" id="A0A0R0JH89"/>
<dbReference type="EnsemblPlants" id="KRH51675">
    <property type="protein sequence ID" value="KRH51675"/>
    <property type="gene ID" value="GLYMA_06G022200"/>
</dbReference>
<reference evidence="1" key="3">
    <citation type="submission" date="2018-07" db="EMBL/GenBank/DDBJ databases">
        <title>WGS assembly of Glycine max.</title>
        <authorList>
            <person name="Schmutz J."/>
            <person name="Cannon S."/>
            <person name="Schlueter J."/>
            <person name="Ma J."/>
            <person name="Mitros T."/>
            <person name="Nelson W."/>
            <person name="Hyten D."/>
            <person name="Song Q."/>
            <person name="Thelen J."/>
            <person name="Cheng J."/>
            <person name="Xu D."/>
            <person name="Hellsten U."/>
            <person name="May G."/>
            <person name="Yu Y."/>
            <person name="Sakurai T."/>
            <person name="Umezawa T."/>
            <person name="Bhattacharyya M."/>
            <person name="Sandhu D."/>
            <person name="Valliyodan B."/>
            <person name="Lindquist E."/>
            <person name="Peto M."/>
            <person name="Grant D."/>
            <person name="Shu S."/>
            <person name="Goodstein D."/>
            <person name="Barry K."/>
            <person name="Futrell-Griggs M."/>
            <person name="Abernathy B."/>
            <person name="Du J."/>
            <person name="Tian Z."/>
            <person name="Zhu L."/>
            <person name="Gill N."/>
            <person name="Joshi T."/>
            <person name="Libault M."/>
            <person name="Sethuraman A."/>
            <person name="Zhang X."/>
            <person name="Shinozaki K."/>
            <person name="Nguyen H."/>
            <person name="Wing R."/>
            <person name="Cregan P."/>
            <person name="Specht J."/>
            <person name="Grimwood J."/>
            <person name="Rokhsar D."/>
            <person name="Stacey G."/>
            <person name="Shoemaker R."/>
            <person name="Jackson S."/>
        </authorList>
    </citation>
    <scope>NUCLEOTIDE SEQUENCE</scope>
    <source>
        <tissue evidence="1">Callus</tissue>
    </source>
</reference>
<reference evidence="2" key="2">
    <citation type="submission" date="2018-02" db="UniProtKB">
        <authorList>
            <consortium name="EnsemblPlants"/>
        </authorList>
    </citation>
    <scope>IDENTIFICATION</scope>
    <source>
        <strain evidence="2">Williams 82</strain>
    </source>
</reference>
<proteinExistence type="predicted"/>
<keyword evidence="3" id="KW-1185">Reference proteome</keyword>
<dbReference type="EMBL" id="CM000839">
    <property type="protein sequence ID" value="KRH51675.1"/>
    <property type="molecule type" value="Genomic_DNA"/>
</dbReference>